<dbReference type="Proteomes" id="UP000008068">
    <property type="component" value="Unassembled WGS sequence"/>
</dbReference>
<protein>
    <submittedName>
        <fullName evidence="1">Uncharacterized protein</fullName>
    </submittedName>
</protein>
<dbReference type="InParanoid" id="G0N7I7"/>
<dbReference type="EMBL" id="GL379847">
    <property type="protein sequence ID" value="EGT54718.1"/>
    <property type="molecule type" value="Genomic_DNA"/>
</dbReference>
<organism evidence="2">
    <name type="scientific">Caenorhabditis brenneri</name>
    <name type="common">Nematode worm</name>
    <dbReference type="NCBI Taxonomy" id="135651"/>
    <lineage>
        <taxon>Eukaryota</taxon>
        <taxon>Metazoa</taxon>
        <taxon>Ecdysozoa</taxon>
        <taxon>Nematoda</taxon>
        <taxon>Chromadorea</taxon>
        <taxon>Rhabditida</taxon>
        <taxon>Rhabditina</taxon>
        <taxon>Rhabditomorpha</taxon>
        <taxon>Rhabditoidea</taxon>
        <taxon>Rhabditidae</taxon>
        <taxon>Peloderinae</taxon>
        <taxon>Caenorhabditis</taxon>
    </lineage>
</organism>
<reference evidence="2" key="1">
    <citation type="submission" date="2011-07" db="EMBL/GenBank/DDBJ databases">
        <authorList>
            <consortium name="Caenorhabditis brenneri Sequencing and Analysis Consortium"/>
            <person name="Wilson R.K."/>
        </authorList>
    </citation>
    <scope>NUCLEOTIDE SEQUENCE [LARGE SCALE GENOMIC DNA]</scope>
    <source>
        <strain evidence="2">PB2801</strain>
    </source>
</reference>
<keyword evidence="2" id="KW-1185">Reference proteome</keyword>
<dbReference type="HOGENOM" id="CLU_2796232_0_0_1"/>
<accession>G0N7I7</accession>
<sequence length="68" mass="7320">MSTVPYKSKMKASLSECLPQHRLGLLLGPRQTNNGMGTTTLEAQMLLGSPFAHVPASPHTSTWTPSNL</sequence>
<name>G0N7I7_CAEBE</name>
<dbReference type="AlphaFoldDB" id="G0N7I7"/>
<gene>
    <name evidence="1" type="ORF">CAEBREN_21865</name>
</gene>
<evidence type="ECO:0000313" key="1">
    <source>
        <dbReference type="EMBL" id="EGT54718.1"/>
    </source>
</evidence>
<evidence type="ECO:0000313" key="2">
    <source>
        <dbReference type="Proteomes" id="UP000008068"/>
    </source>
</evidence>
<proteinExistence type="predicted"/>